<comment type="caution">
    <text evidence="1">The sequence shown here is derived from an EMBL/GenBank/DDBJ whole genome shotgun (WGS) entry which is preliminary data.</text>
</comment>
<reference evidence="1 2" key="1">
    <citation type="submission" date="2021-01" db="EMBL/GenBank/DDBJ databases">
        <title>Actinoplanes sp. nov. LDG1-06 isolated from lichen.</title>
        <authorList>
            <person name="Saeng-In P."/>
            <person name="Phongsopitanun W."/>
            <person name="Kanchanasin P."/>
            <person name="Yuki M."/>
            <person name="Kudo T."/>
            <person name="Ohkuma M."/>
            <person name="Tanasupawat S."/>
        </authorList>
    </citation>
    <scope>NUCLEOTIDE SEQUENCE [LARGE SCALE GENOMIC DNA]</scope>
    <source>
        <strain evidence="1 2">LDG1-06</strain>
    </source>
</reference>
<proteinExistence type="predicted"/>
<evidence type="ECO:0000313" key="2">
    <source>
        <dbReference type="Proteomes" id="UP000632138"/>
    </source>
</evidence>
<sequence>MPEPLSPWWADVHDATQLLTSQLNALVAHAARVGVYTPPPGSPPPRRRRQPASLRHLAEVIRTHRLAPGLSVDKDDVAAVLAGDPSRVTDPALVVAIARAAHLIAGEPFPDGDADRLAVAGTHVSTLLEAARRADERAPSAVPALQVTEPVVLDGYFTTRRPRRWRAPIAGLLGALVLAGVTALVVPRGQEPDKPTSPPAPVAPGMTPLDHAAAHDDYLNPQPLQDALAHRFTSFEADVVLREGNLELCHHLDGGTCRDPRNARITARPFEATYLRGLSSRVNATGGRVYPGYHQPVLLFVEIGCATAAGVCALPEDPAAAATDPNNPLVVARKIMDALTPYREMLFHVDGTARQWGPVQVVITGSHNDDQLPAGGDGHNSVRGLLAQQADTYAFLDGSFGVDRDQYNADLVPVISFPSVGMNEDCTYNANNPLQTKHWDNITKAQSTGHHVRVLAPDNCPGGSDFWTDALYGGVDLISSNGVASLGDWIATNAAGGGGGNCSVPTWIPAARLKGQNCTLDPGDIPVMSRPDPNSGPVGNVAGGGTQWFLGQQPGEPYDHNSTHNFWWAYTQAGNGRWGWVSVLYFSGGVLDQSAVGLQYGCYDVRPGERAECHPL</sequence>
<accession>A0ABS2AKH8</accession>
<gene>
    <name evidence="1" type="ORF">JIG36_33065</name>
</gene>
<keyword evidence="2" id="KW-1185">Reference proteome</keyword>
<protein>
    <submittedName>
        <fullName evidence="1">Uncharacterized protein</fullName>
    </submittedName>
</protein>
<dbReference type="EMBL" id="JAENHP010000014">
    <property type="protein sequence ID" value="MBM2620353.1"/>
    <property type="molecule type" value="Genomic_DNA"/>
</dbReference>
<evidence type="ECO:0000313" key="1">
    <source>
        <dbReference type="EMBL" id="MBM2620353.1"/>
    </source>
</evidence>
<organism evidence="1 2">
    <name type="scientific">Paractinoplanes ovalisporus</name>
    <dbReference type="NCBI Taxonomy" id="2810368"/>
    <lineage>
        <taxon>Bacteria</taxon>
        <taxon>Bacillati</taxon>
        <taxon>Actinomycetota</taxon>
        <taxon>Actinomycetes</taxon>
        <taxon>Micromonosporales</taxon>
        <taxon>Micromonosporaceae</taxon>
        <taxon>Paractinoplanes</taxon>
    </lineage>
</organism>
<dbReference type="Proteomes" id="UP000632138">
    <property type="component" value="Unassembled WGS sequence"/>
</dbReference>
<name>A0ABS2AKH8_9ACTN</name>
<dbReference type="RefSeq" id="WP_203380336.1">
    <property type="nucleotide sequence ID" value="NZ_JAENHP010000014.1"/>
</dbReference>